<keyword evidence="1" id="KW-0812">Transmembrane</keyword>
<evidence type="ECO:0000313" key="2">
    <source>
        <dbReference type="EMBL" id="EEF66680.1"/>
    </source>
</evidence>
<dbReference type="AlphaFoldDB" id="B9YBF9"/>
<organism evidence="2 3">
    <name type="scientific">Holdemania filiformis DSM 12042</name>
    <dbReference type="NCBI Taxonomy" id="545696"/>
    <lineage>
        <taxon>Bacteria</taxon>
        <taxon>Bacillati</taxon>
        <taxon>Bacillota</taxon>
        <taxon>Erysipelotrichia</taxon>
        <taxon>Erysipelotrichales</taxon>
        <taxon>Erysipelotrichaceae</taxon>
        <taxon>Holdemania</taxon>
    </lineage>
</organism>
<name>B9YBF9_9FIRM</name>
<dbReference type="Proteomes" id="UP000005950">
    <property type="component" value="Unassembled WGS sequence"/>
</dbReference>
<accession>B9YBF9</accession>
<dbReference type="STRING" id="545696.HOLDEFILI_03166"/>
<reference evidence="2 3" key="1">
    <citation type="submission" date="2008-12" db="EMBL/GenBank/DDBJ databases">
        <authorList>
            <person name="Fulton L."/>
            <person name="Clifton S."/>
            <person name="Fulton B."/>
            <person name="Xu J."/>
            <person name="Minx P."/>
            <person name="Pepin K.H."/>
            <person name="Johnson M."/>
            <person name="Bhonagiri V."/>
            <person name="Nash W.E."/>
            <person name="Mardis E.R."/>
            <person name="Wilson R.K."/>
        </authorList>
    </citation>
    <scope>NUCLEOTIDE SEQUENCE [LARGE SCALE GENOMIC DNA]</scope>
    <source>
        <strain evidence="2 3">DSM 12042</strain>
    </source>
</reference>
<dbReference type="HOGENOM" id="CLU_3153653_0_0_9"/>
<reference evidence="2 3" key="2">
    <citation type="submission" date="2009-02" db="EMBL/GenBank/DDBJ databases">
        <title>Draft genome sequence of Holdemania filiformis DSM 12042.</title>
        <authorList>
            <person name="Sudarsanam P."/>
            <person name="Ley R."/>
            <person name="Guruge J."/>
            <person name="Turnbaugh P.J."/>
            <person name="Mahowald M."/>
            <person name="Liep D."/>
            <person name="Gordon J."/>
        </authorList>
    </citation>
    <scope>NUCLEOTIDE SEQUENCE [LARGE SCALE GENOMIC DNA]</scope>
    <source>
        <strain evidence="2 3">DSM 12042</strain>
    </source>
</reference>
<proteinExistence type="predicted"/>
<comment type="caution">
    <text evidence="2">The sequence shown here is derived from an EMBL/GenBank/DDBJ whole genome shotgun (WGS) entry which is preliminary data.</text>
</comment>
<gene>
    <name evidence="2" type="ORF">HOLDEFILI_03166</name>
</gene>
<evidence type="ECO:0000256" key="1">
    <source>
        <dbReference type="SAM" id="Phobius"/>
    </source>
</evidence>
<feature type="transmembrane region" description="Helical" evidence="1">
    <location>
        <begin position="21"/>
        <end position="42"/>
    </location>
</feature>
<sequence>MFFIISKPGLNLNENLSFSRISFLVLFHLFTVSAFILFHLLFPLNLTG</sequence>
<keyword evidence="1" id="KW-1133">Transmembrane helix</keyword>
<protein>
    <submittedName>
        <fullName evidence="2">Uncharacterized protein</fullName>
    </submittedName>
</protein>
<dbReference type="EMBL" id="ACCF01000199">
    <property type="protein sequence ID" value="EEF66680.1"/>
    <property type="molecule type" value="Genomic_DNA"/>
</dbReference>
<keyword evidence="1" id="KW-0472">Membrane</keyword>
<evidence type="ECO:0000313" key="3">
    <source>
        <dbReference type="Proteomes" id="UP000005950"/>
    </source>
</evidence>